<dbReference type="EMBL" id="CP097121">
    <property type="protein sequence ID" value="USS90645.1"/>
    <property type="molecule type" value="Genomic_DNA"/>
</dbReference>
<evidence type="ECO:0000313" key="1">
    <source>
        <dbReference type="EMBL" id="USS90645.1"/>
    </source>
</evidence>
<proteinExistence type="predicted"/>
<keyword evidence="2" id="KW-1185">Reference proteome</keyword>
<reference evidence="1" key="1">
    <citation type="submission" date="2022-05" db="EMBL/GenBank/DDBJ databases">
        <authorList>
            <person name="Oliphant S.A."/>
            <person name="Watson-Haigh N.S."/>
            <person name="Sumby K.M."/>
            <person name="Gardner J.M."/>
            <person name="Jiranek V."/>
        </authorList>
    </citation>
    <scope>NUCLEOTIDE SEQUENCE</scope>
    <source>
        <strain evidence="1">KI4_A6</strain>
    </source>
</reference>
<dbReference type="RefSeq" id="WP_252795159.1">
    <property type="nucleotide sequence ID" value="NZ_CP097121.1"/>
</dbReference>
<gene>
    <name evidence="1" type="ORF">M3M37_07395</name>
</gene>
<sequence length="401" mass="47225">MKLTNYEITQSCLKEISGKNLQEKIKKIRSKVNPYEQINWKFILSGAISYFSNLDQEFLGISPTMHVENISSEMDHFFNWIYRLENVFTWFKYQNTSSSFKELIALRTLIYHAGQQVNLKEFNLQQFKNTEFDYIKNYDEKQAIPNLCNDKYDYVFSLLSRKIKPKDMARLDSSSDVSKQNENTCITIVGIVTKDIKDVLLNEIDNFINFIINDKEDYVAPNFNDPKKFPSKNAIIADNSINIDRLGNVIRNHRRGGYIKERYIEEWGGYGLQKILNYVKNDNSITSKKIKEVISNSISRFYDEYRNPSVDNIYSLDFRNVFSNFLPKYENDVYFGNKIHDAIAIYFNSKDPSPIGDQEYTQKFIKETEQILGKKYKYYFSQTPDLLICEYIYNSVQKINA</sequence>
<accession>A0ABY5BXT1</accession>
<evidence type="ECO:0000313" key="2">
    <source>
        <dbReference type="Proteomes" id="UP001056164"/>
    </source>
</evidence>
<organism evidence="1 2">
    <name type="scientific">Fructilactobacillus carniphilus</name>
    <dbReference type="NCBI Taxonomy" id="2940297"/>
    <lineage>
        <taxon>Bacteria</taxon>
        <taxon>Bacillati</taxon>
        <taxon>Bacillota</taxon>
        <taxon>Bacilli</taxon>
        <taxon>Lactobacillales</taxon>
        <taxon>Lactobacillaceae</taxon>
        <taxon>Fructilactobacillus</taxon>
    </lineage>
</organism>
<dbReference type="Proteomes" id="UP001056164">
    <property type="component" value="Chromosome"/>
</dbReference>
<name>A0ABY5BXT1_9LACO</name>
<protein>
    <submittedName>
        <fullName evidence="1">Uncharacterized protein</fullName>
    </submittedName>
</protein>